<evidence type="ECO:0000313" key="6">
    <source>
        <dbReference type="Proteomes" id="UP000038802"/>
    </source>
</evidence>
<dbReference type="EMBL" id="CSBK01001347">
    <property type="protein sequence ID" value="COY57072.1"/>
    <property type="molecule type" value="Genomic_DNA"/>
</dbReference>
<dbReference type="EMBL" id="CSAJ01001388">
    <property type="protein sequence ID" value="COX93647.1"/>
    <property type="molecule type" value="Genomic_DNA"/>
</dbReference>
<evidence type="ECO:0000313" key="2">
    <source>
        <dbReference type="EMBL" id="CNV10919.1"/>
    </source>
</evidence>
<proteinExistence type="predicted"/>
<reference evidence="6 7" key="2">
    <citation type="submission" date="2015-03" db="EMBL/GenBank/DDBJ databases">
        <authorList>
            <consortium name="Pathogen Informatics"/>
        </authorList>
    </citation>
    <scope>NUCLEOTIDE SEQUENCE [LARGE SCALE GENOMIC DNA]</scope>
    <source>
        <strain evidence="1 10">C09601061</strain>
        <strain evidence="2 8">D00501624</strain>
        <strain evidence="6">K00500041</strain>
        <strain evidence="4 9">M09401471</strain>
        <strain evidence="7">N09902308</strain>
    </source>
</reference>
<dbReference type="Proteomes" id="UP000038802">
    <property type="component" value="Unassembled WGS sequence"/>
</dbReference>
<dbReference type="Proteomes" id="UP000044938">
    <property type="component" value="Unassembled WGS sequence"/>
</dbReference>
<dbReference type="Proteomes" id="UP000039021">
    <property type="component" value="Unassembled WGS sequence"/>
</dbReference>
<reference evidence="3" key="1">
    <citation type="submission" date="2015-03" db="EMBL/GenBank/DDBJ databases">
        <authorList>
            <person name="Murphy D."/>
        </authorList>
    </citation>
    <scope>NUCLEOTIDE SEQUENCE [LARGE SCALE GENOMIC DNA]</scope>
    <source>
        <strain evidence="3">K00500041</strain>
    </source>
</reference>
<organism evidence="3 6">
    <name type="scientific">Mycobacterium tuberculosis</name>
    <dbReference type="NCBI Taxonomy" id="1773"/>
    <lineage>
        <taxon>Bacteria</taxon>
        <taxon>Bacillati</taxon>
        <taxon>Actinomycetota</taxon>
        <taxon>Actinomycetes</taxon>
        <taxon>Mycobacteriales</taxon>
        <taxon>Mycobacteriaceae</taxon>
        <taxon>Mycobacterium</taxon>
        <taxon>Mycobacterium tuberculosis complex</taxon>
    </lineage>
</organism>
<dbReference type="AlphaFoldDB" id="A0A0U0SDT6"/>
<dbReference type="Proteomes" id="UP000046680">
    <property type="component" value="Unassembled WGS sequence"/>
</dbReference>
<dbReference type="Proteomes" id="UP000039217">
    <property type="component" value="Unassembled WGS sequence"/>
</dbReference>
<name>A0A0U0SDT6_MYCTX</name>
<dbReference type="EMBL" id="CSAE01000664">
    <property type="protein sequence ID" value="COW72699.1"/>
    <property type="molecule type" value="Genomic_DNA"/>
</dbReference>
<evidence type="ECO:0000313" key="3">
    <source>
        <dbReference type="EMBL" id="COW72699.1"/>
    </source>
</evidence>
<gene>
    <name evidence="1" type="ORF">ERS007657_03463</name>
    <name evidence="2" type="ORF">ERS007661_01661</name>
    <name evidence="3" type="ORF">ERS007703_04115</name>
    <name evidence="4" type="ORF">ERS007720_05018</name>
    <name evidence="5" type="ORF">ERS007739_02814</name>
</gene>
<reference evidence="5" key="3">
    <citation type="submission" date="2015-03" db="EMBL/GenBank/DDBJ databases">
        <authorList>
            <consortium name="Pathogen Informatics"/>
            <person name="Murphy D."/>
        </authorList>
    </citation>
    <scope>NUCLEOTIDE SEQUENCE</scope>
    <source>
        <strain evidence="5">N09902308</strain>
    </source>
</reference>
<evidence type="ECO:0000313" key="4">
    <source>
        <dbReference type="EMBL" id="COX93647.1"/>
    </source>
</evidence>
<sequence length="37" mass="3959">MFSDILSASAMLHVPQPSPSTLVILMPSTVNGELSTW</sequence>
<evidence type="ECO:0000313" key="1">
    <source>
        <dbReference type="EMBL" id="CFR99594.1"/>
    </source>
</evidence>
<evidence type="ECO:0000313" key="8">
    <source>
        <dbReference type="Proteomes" id="UP000039217"/>
    </source>
</evidence>
<evidence type="ECO:0000313" key="7">
    <source>
        <dbReference type="Proteomes" id="UP000039021"/>
    </source>
</evidence>
<dbReference type="EMBL" id="CQQC01000486">
    <property type="protein sequence ID" value="CNV10919.1"/>
    <property type="molecule type" value="Genomic_DNA"/>
</dbReference>
<evidence type="ECO:0000313" key="9">
    <source>
        <dbReference type="Proteomes" id="UP000044938"/>
    </source>
</evidence>
<evidence type="ECO:0000313" key="5">
    <source>
        <dbReference type="EMBL" id="COY57072.1"/>
    </source>
</evidence>
<dbReference type="EMBL" id="CGCX01001682">
    <property type="protein sequence ID" value="CFR99594.1"/>
    <property type="molecule type" value="Genomic_DNA"/>
</dbReference>
<accession>A0A0U0SDT6</accession>
<evidence type="ECO:0000313" key="10">
    <source>
        <dbReference type="Proteomes" id="UP000046680"/>
    </source>
</evidence>
<protein>
    <submittedName>
        <fullName evidence="3">Uncharacterized protein</fullName>
    </submittedName>
</protein>